<evidence type="ECO:0000313" key="13">
    <source>
        <dbReference type="EMBL" id="AFZ68761.1"/>
    </source>
</evidence>
<protein>
    <recommendedName>
        <fullName evidence="5 10">Phosphoenolpyruvate carboxylase</fullName>
        <shortName evidence="10">PEPC</shortName>
        <shortName evidence="10">PEPCase</shortName>
        <ecNumber evidence="4 10">4.1.1.31</ecNumber>
    </recommendedName>
</protein>
<dbReference type="AlphaFoldDB" id="L0A4I6"/>
<dbReference type="PANTHER" id="PTHR30523">
    <property type="entry name" value="PHOSPHOENOLPYRUVATE CARBOXYLASE"/>
    <property type="match status" value="1"/>
</dbReference>
<keyword evidence="7 10" id="KW-0456">Lyase</keyword>
<dbReference type="GO" id="GO:0006107">
    <property type="term" value="P:oxaloacetate metabolic process"/>
    <property type="evidence" value="ECO:0007669"/>
    <property type="project" value="UniProtKB-UniRule"/>
</dbReference>
<dbReference type="InterPro" id="IPR021135">
    <property type="entry name" value="PEP_COase"/>
</dbReference>
<feature type="active site" evidence="10 12">
    <location>
        <position position="521"/>
    </location>
</feature>
<dbReference type="SUPFAM" id="SSF51621">
    <property type="entry name" value="Phosphoenolpyruvate/pyruvate domain"/>
    <property type="match status" value="1"/>
</dbReference>
<dbReference type="GO" id="GO:0015977">
    <property type="term" value="P:carbon fixation"/>
    <property type="evidence" value="ECO:0007669"/>
    <property type="project" value="UniProtKB-UniRule"/>
</dbReference>
<comment type="cofactor">
    <cofactor evidence="1 10">
        <name>Mg(2+)</name>
        <dbReference type="ChEBI" id="CHEBI:18420"/>
    </cofactor>
</comment>
<reference evidence="14" key="1">
    <citation type="submission" date="2012-03" db="EMBL/GenBank/DDBJ databases">
        <title>Complete sequence of chromosome of Deinococcus peraridilitoris DSM 19664.</title>
        <authorList>
            <person name="Lucas S."/>
            <person name="Copeland A."/>
            <person name="Lapidus A."/>
            <person name="Glavina del Rio T."/>
            <person name="Dalin E."/>
            <person name="Tice H."/>
            <person name="Bruce D."/>
            <person name="Goodwin L."/>
            <person name="Pitluck S."/>
            <person name="Peters L."/>
            <person name="Mikhailova N."/>
            <person name="Lu M."/>
            <person name="Kyrpides N."/>
            <person name="Mavromatis K."/>
            <person name="Ivanova N."/>
            <person name="Brettin T."/>
            <person name="Detter J.C."/>
            <person name="Han C."/>
            <person name="Larimer F."/>
            <person name="Land M."/>
            <person name="Hauser L."/>
            <person name="Markowitz V."/>
            <person name="Cheng J.-F."/>
            <person name="Hugenholtz P."/>
            <person name="Woyke T."/>
            <person name="Wu D."/>
            <person name="Pukall R."/>
            <person name="Steenblock K."/>
            <person name="Brambilla E."/>
            <person name="Klenk H.-P."/>
            <person name="Eisen J.A."/>
        </authorList>
    </citation>
    <scope>NUCLEOTIDE SEQUENCE [LARGE SCALE GENOMIC DNA]</scope>
    <source>
        <strain evidence="14">DSM 19664 / LMG 22246 / CIP 109416 / KR-200</strain>
    </source>
</reference>
<dbReference type="Proteomes" id="UP000010467">
    <property type="component" value="Chromosome"/>
</dbReference>
<evidence type="ECO:0000256" key="12">
    <source>
        <dbReference type="PROSITE-ProRule" id="PRU10112"/>
    </source>
</evidence>
<dbReference type="eggNOG" id="COG2352">
    <property type="taxonomic scope" value="Bacteria"/>
</dbReference>
<dbReference type="STRING" id="937777.Deipe_3321"/>
<keyword evidence="13" id="KW-0670">Pyruvate</keyword>
<organism evidence="13 14">
    <name type="scientific">Deinococcus peraridilitoris (strain DSM 19664 / LMG 22246 / CIP 109416 / KR-200)</name>
    <dbReference type="NCBI Taxonomy" id="937777"/>
    <lineage>
        <taxon>Bacteria</taxon>
        <taxon>Thermotogati</taxon>
        <taxon>Deinococcota</taxon>
        <taxon>Deinococci</taxon>
        <taxon>Deinococcales</taxon>
        <taxon>Deinococcaceae</taxon>
        <taxon>Deinococcus</taxon>
    </lineage>
</organism>
<dbReference type="PANTHER" id="PTHR30523:SF6">
    <property type="entry name" value="PHOSPHOENOLPYRUVATE CARBOXYLASE"/>
    <property type="match status" value="1"/>
</dbReference>
<dbReference type="HOGENOM" id="CLU_006557_2_0_0"/>
<dbReference type="PRINTS" id="PR00150">
    <property type="entry name" value="PEPCARBXLASE"/>
</dbReference>
<dbReference type="EC" id="4.1.1.31" evidence="4 10"/>
<dbReference type="PROSITE" id="PS00393">
    <property type="entry name" value="PEPCASE_2"/>
    <property type="match status" value="1"/>
</dbReference>
<dbReference type="KEGG" id="dpd:Deipe_3321"/>
<dbReference type="HAMAP" id="MF_00595">
    <property type="entry name" value="PEPcase_type1"/>
    <property type="match status" value="1"/>
</dbReference>
<evidence type="ECO:0000256" key="5">
    <source>
        <dbReference type="ARBA" id="ARBA00022419"/>
    </source>
</evidence>
<keyword evidence="6 10" id="KW-0460">Magnesium</keyword>
<evidence type="ECO:0000256" key="11">
    <source>
        <dbReference type="PROSITE-ProRule" id="PRU10111"/>
    </source>
</evidence>
<dbReference type="PATRIC" id="fig|937777.3.peg.3336"/>
<name>L0A4I6_DEIPD</name>
<evidence type="ECO:0000256" key="3">
    <source>
        <dbReference type="ARBA" id="ARBA00008346"/>
    </source>
</evidence>
<evidence type="ECO:0000256" key="7">
    <source>
        <dbReference type="ARBA" id="ARBA00023239"/>
    </source>
</evidence>
<dbReference type="RefSeq" id="WP_015237059.1">
    <property type="nucleotide sequence ID" value="NC_019793.1"/>
</dbReference>
<evidence type="ECO:0000256" key="10">
    <source>
        <dbReference type="HAMAP-Rule" id="MF_00595"/>
    </source>
</evidence>
<dbReference type="PROSITE" id="PS00781">
    <property type="entry name" value="PEPCASE_1"/>
    <property type="match status" value="1"/>
</dbReference>
<comment type="similarity">
    <text evidence="3 10">Belongs to the PEPCase type 1 family.</text>
</comment>
<dbReference type="InterPro" id="IPR033129">
    <property type="entry name" value="PEPCASE_His_AS"/>
</dbReference>
<dbReference type="GO" id="GO:0006099">
    <property type="term" value="P:tricarboxylic acid cycle"/>
    <property type="evidence" value="ECO:0007669"/>
    <property type="project" value="InterPro"/>
</dbReference>
<evidence type="ECO:0000256" key="9">
    <source>
        <dbReference type="ARBA" id="ARBA00048995"/>
    </source>
</evidence>
<dbReference type="InterPro" id="IPR022805">
    <property type="entry name" value="PEP_COase_bac/pln-type"/>
</dbReference>
<sequence length="846" mass="93958">MTDVRQNARQGELRSDVSTLGRALGTVLREQEGEAFFELVEQVRALVRDARDAGRDAPLRDVLASASPQDAENLVRAFSWYFQLVNLAEEYERVRALRGREGPRPQSLEDALVKLQARGWSAEKVEALSRSVELNLTFTAHPTEMRRRTTRTHLEEIARDLPNLNEEALARITAHIEAMWGTLELRRLKPTVQDEVKAGLSYVRSIAQALPRLSRDWRLAFERVYGRSPQVRDAVSGKGVELPLKFSSWMGGDRDGNPFVTPEATRDTLALHAERARDQLLEVLARAFAYVSQQQQGQEPWRGEIQAIYDGVYDGVARGKDVDVVGRLEALDGALRLAGQRRSADELLGPALTLARTFGRHLVSLDIREHSEVVGAAVSLLLREAGVENYETLSETEKQQVLRRELASRRPLWPAGEERPEALERTVGPIREVAHAVRAVGAGAFGRYVISMAESVSDVLEPLLLAREVGFRVLPVPLFETLDDLANGPGVIRELLALPEYRRVLQDDVQEIMLGYSDSNKDAGFLAANWALHEAQRNIAAVCREAGVTWRFFHGRGTSIGRGGGPAARAILGQPGGTIGAGLRLTEQGEALADKYSHPLLAHRNLEQALHGLLLAAARDDELLPSDWTEALSRGAAASVQAYRALVDHEDFLGFFEAVTPIHEIARLNIASRPVRRPGAPTLHNLRAIPWVMSWTQNRANLPGWYGLAEGLRAIGEGQAREMYREWPFFRAVLDNAQMSLAKSDLLIFDEYLRLAPVSALASRIKEAYAETVMRVEDAVGGPLLLHEPRLRTSIELRNPYVDPIHRLQVELLQRARAQGGEMPEDMERALLLTIQGIAAGMRNTG</sequence>
<keyword evidence="14" id="KW-1185">Reference proteome</keyword>
<proteinExistence type="inferred from homology"/>
<comment type="catalytic activity">
    <reaction evidence="9 10">
        <text>oxaloacetate + phosphate = phosphoenolpyruvate + hydrogencarbonate</text>
        <dbReference type="Rhea" id="RHEA:28370"/>
        <dbReference type="ChEBI" id="CHEBI:16452"/>
        <dbReference type="ChEBI" id="CHEBI:17544"/>
        <dbReference type="ChEBI" id="CHEBI:43474"/>
        <dbReference type="ChEBI" id="CHEBI:58702"/>
        <dbReference type="EC" id="4.1.1.31"/>
    </reaction>
</comment>
<evidence type="ECO:0000256" key="6">
    <source>
        <dbReference type="ARBA" id="ARBA00022842"/>
    </source>
</evidence>
<gene>
    <name evidence="10" type="primary">ppc</name>
    <name evidence="13" type="ordered locus">Deipe_3321</name>
</gene>
<evidence type="ECO:0000256" key="8">
    <source>
        <dbReference type="ARBA" id="ARBA00023300"/>
    </source>
</evidence>
<evidence type="ECO:0000256" key="1">
    <source>
        <dbReference type="ARBA" id="ARBA00001946"/>
    </source>
</evidence>
<dbReference type="Pfam" id="PF00311">
    <property type="entry name" value="PEPcase"/>
    <property type="match status" value="2"/>
</dbReference>
<dbReference type="OrthoDB" id="9768133at2"/>
<dbReference type="GO" id="GO:0008964">
    <property type="term" value="F:phosphoenolpyruvate carboxylase activity"/>
    <property type="evidence" value="ECO:0007669"/>
    <property type="project" value="UniProtKB-UniRule"/>
</dbReference>
<feature type="active site" evidence="10 11">
    <location>
        <position position="141"/>
    </location>
</feature>
<evidence type="ECO:0000256" key="4">
    <source>
        <dbReference type="ARBA" id="ARBA00012305"/>
    </source>
</evidence>
<dbReference type="InterPro" id="IPR015813">
    <property type="entry name" value="Pyrv/PenolPyrv_kinase-like_dom"/>
</dbReference>
<dbReference type="EMBL" id="CP003382">
    <property type="protein sequence ID" value="AFZ68761.1"/>
    <property type="molecule type" value="Genomic_DNA"/>
</dbReference>
<comment type="function">
    <text evidence="2 10">Forms oxaloacetate, a four-carbon dicarboxylic acid source for the tricarboxylic acid cycle.</text>
</comment>
<evidence type="ECO:0000256" key="2">
    <source>
        <dbReference type="ARBA" id="ARBA00003670"/>
    </source>
</evidence>
<accession>L0A4I6</accession>
<dbReference type="GO" id="GO:0000287">
    <property type="term" value="F:magnesium ion binding"/>
    <property type="evidence" value="ECO:0007669"/>
    <property type="project" value="UniProtKB-UniRule"/>
</dbReference>
<dbReference type="InterPro" id="IPR018129">
    <property type="entry name" value="PEP_COase_Lys_AS"/>
</dbReference>
<dbReference type="GO" id="GO:0005829">
    <property type="term" value="C:cytosol"/>
    <property type="evidence" value="ECO:0007669"/>
    <property type="project" value="TreeGrafter"/>
</dbReference>
<evidence type="ECO:0000313" key="14">
    <source>
        <dbReference type="Proteomes" id="UP000010467"/>
    </source>
</evidence>
<keyword evidence="8 10" id="KW-0120">Carbon dioxide fixation</keyword>
<comment type="subunit">
    <text evidence="10">Homotetramer.</text>
</comment>